<evidence type="ECO:0000313" key="5">
    <source>
        <dbReference type="EMBL" id="OQP52363.1"/>
    </source>
</evidence>
<dbReference type="InterPro" id="IPR012910">
    <property type="entry name" value="Plug_dom"/>
</dbReference>
<dbReference type="RefSeq" id="WP_014220414.1">
    <property type="nucleotide sequence ID" value="NZ_LWBO01000004.1"/>
</dbReference>
<keyword evidence="5" id="KW-0176">Collagen</keyword>
<evidence type="ECO:0000256" key="3">
    <source>
        <dbReference type="ARBA" id="ARBA00023237"/>
    </source>
</evidence>
<dbReference type="InterPro" id="IPR036942">
    <property type="entry name" value="Beta-barrel_TonB_sf"/>
</dbReference>
<gene>
    <name evidence="5" type="ORF">A4D02_24540</name>
</gene>
<evidence type="ECO:0000313" key="6">
    <source>
        <dbReference type="Proteomes" id="UP000192277"/>
    </source>
</evidence>
<evidence type="ECO:0000259" key="4">
    <source>
        <dbReference type="Pfam" id="PF07715"/>
    </source>
</evidence>
<dbReference type="Pfam" id="PF07715">
    <property type="entry name" value="Plug"/>
    <property type="match status" value="1"/>
</dbReference>
<keyword evidence="3" id="KW-0998">Cell outer membrane</keyword>
<proteinExistence type="predicted"/>
<dbReference type="InterPro" id="IPR008969">
    <property type="entry name" value="CarboxyPept-like_regulatory"/>
</dbReference>
<dbReference type="EMBL" id="LWBO01000004">
    <property type="protein sequence ID" value="OQP52363.1"/>
    <property type="molecule type" value="Genomic_DNA"/>
</dbReference>
<dbReference type="Pfam" id="PF13715">
    <property type="entry name" value="CarbopepD_reg_2"/>
    <property type="match status" value="1"/>
</dbReference>
<comment type="subcellular location">
    <subcellularLocation>
        <location evidence="1">Cell outer membrane</location>
    </subcellularLocation>
</comment>
<sequence>MANHKKIRALVLVLLPLVIYARQQPGFSVSGTIKDKKSGETLSGASVAFLQKAGLGVVTNAYGFYSITLPKGHYTMVISFSGYATDTIELDLQHNMTVSRSLGTGNGQLQEVVVAGKKATNILKTPPGLQRLSIEEIKNVPVLLGEKDILKTIQLLPGVKSAGDGKSGFYVRGGGADQNLILLDEAPVYNASHLLGFFSVFNADAIKDVSIYKGGMPAAYGGRLASVEDIKMKDGNNQKFSGSGGIGLIASRLNLEGPIVKDKGSFTVSGRRTYVDVFTGLSSDTNISGSKLYFYDLNMKANYRLGKNDRVFLSGYFGKDVLSVKHNGGVDWGNSTATMRWNHLFNDKLFSNTSLIYSQYNYNTQFTSNNNNVRVTSSITDYQLKQDFNYFFNPRNKFDVGFNFIYHITQPGQARSDQASKYNDITLEKKYALENAVYASHEWSATGKLKIMYGIRLSVLTILGPGNVYTYDNAGNILTTTWYDRGKTVKTYVNPEPRLAVTYQLNDISSVKVAYDRSVQNIHLLNNSTSNSPTNVYLPTSNIVQPQLADQVSAGYYSNFHNSQYEFSSEVYYKNLQHEIDYKNNANLVGNNNVEADLLFGKGRAYGWENYIKKKSGRLSGWISYTLSRTERQINGINNNNWYPATQDQTHNIAIVGIYKYNHKWTFSAAWVYNTGNAVTWPSGKFPVDGVPVYYYASRNGYRLPAYHRLDLGATLQLKNTPKFQSDLNFSIYNAYGYSNPYSINFQKDPQDPAHTQVVQTTLFKMVPAVTYNFKF</sequence>
<evidence type="ECO:0000256" key="1">
    <source>
        <dbReference type="ARBA" id="ARBA00004442"/>
    </source>
</evidence>
<accession>A0ABX3P179</accession>
<feature type="domain" description="TonB-dependent receptor plug" evidence="4">
    <location>
        <begin position="146"/>
        <end position="223"/>
    </location>
</feature>
<keyword evidence="6" id="KW-1185">Reference proteome</keyword>
<dbReference type="InterPro" id="IPR037066">
    <property type="entry name" value="Plug_dom_sf"/>
</dbReference>
<organism evidence="5 6">
    <name type="scientific">Niastella koreensis</name>
    <dbReference type="NCBI Taxonomy" id="354356"/>
    <lineage>
        <taxon>Bacteria</taxon>
        <taxon>Pseudomonadati</taxon>
        <taxon>Bacteroidota</taxon>
        <taxon>Chitinophagia</taxon>
        <taxon>Chitinophagales</taxon>
        <taxon>Chitinophagaceae</taxon>
        <taxon>Niastella</taxon>
    </lineage>
</organism>
<keyword evidence="2" id="KW-0472">Membrane</keyword>
<comment type="caution">
    <text evidence="5">The sequence shown here is derived from an EMBL/GenBank/DDBJ whole genome shotgun (WGS) entry which is preliminary data.</text>
</comment>
<dbReference type="SUPFAM" id="SSF49464">
    <property type="entry name" value="Carboxypeptidase regulatory domain-like"/>
    <property type="match status" value="1"/>
</dbReference>
<dbReference type="Gene3D" id="2.60.40.1120">
    <property type="entry name" value="Carboxypeptidase-like, regulatory domain"/>
    <property type="match status" value="1"/>
</dbReference>
<dbReference type="Proteomes" id="UP000192277">
    <property type="component" value="Unassembled WGS sequence"/>
</dbReference>
<protein>
    <submittedName>
        <fullName evidence="5">Collagen-binding protein</fullName>
    </submittedName>
</protein>
<evidence type="ECO:0000256" key="2">
    <source>
        <dbReference type="ARBA" id="ARBA00023136"/>
    </source>
</evidence>
<dbReference type="Gene3D" id="2.40.170.20">
    <property type="entry name" value="TonB-dependent receptor, beta-barrel domain"/>
    <property type="match status" value="1"/>
</dbReference>
<name>A0ABX3P179_9BACT</name>
<dbReference type="Gene3D" id="2.170.130.10">
    <property type="entry name" value="TonB-dependent receptor, plug domain"/>
    <property type="match status" value="1"/>
</dbReference>
<dbReference type="SUPFAM" id="SSF56935">
    <property type="entry name" value="Porins"/>
    <property type="match status" value="1"/>
</dbReference>
<reference evidence="5 6" key="1">
    <citation type="submission" date="2016-04" db="EMBL/GenBank/DDBJ databases">
        <authorList>
            <person name="Chen L."/>
            <person name="Zhuang W."/>
            <person name="Wang G."/>
        </authorList>
    </citation>
    <scope>NUCLEOTIDE SEQUENCE [LARGE SCALE GENOMIC DNA]</scope>
    <source>
        <strain evidence="6">GR20</strain>
    </source>
</reference>